<reference evidence="7 8" key="1">
    <citation type="submission" date="2018-11" db="EMBL/GenBank/DDBJ databases">
        <title>Genomic Encyclopedia of Type Strains, Phase IV (KMG-IV): sequencing the most valuable type-strain genomes for metagenomic binning, comparative biology and taxonomic classification.</title>
        <authorList>
            <person name="Goeker M."/>
        </authorList>
    </citation>
    <scope>NUCLEOTIDE SEQUENCE [LARGE SCALE GENOMIC DNA]</scope>
    <source>
        <strain evidence="7 8">DSM 16974</strain>
    </source>
</reference>
<organism evidence="7 8">
    <name type="scientific">Marinimicrobium koreense</name>
    <dbReference type="NCBI Taxonomy" id="306545"/>
    <lineage>
        <taxon>Bacteria</taxon>
        <taxon>Pseudomonadati</taxon>
        <taxon>Pseudomonadota</taxon>
        <taxon>Gammaproteobacteria</taxon>
        <taxon>Cellvibrionales</taxon>
        <taxon>Cellvibrionaceae</taxon>
        <taxon>Marinimicrobium</taxon>
    </lineage>
</organism>
<dbReference type="PANTHER" id="PTHR21716">
    <property type="entry name" value="TRANSMEMBRANE PROTEIN"/>
    <property type="match status" value="1"/>
</dbReference>
<dbReference type="PANTHER" id="PTHR21716:SF4">
    <property type="entry name" value="TRANSMEMBRANE PROTEIN 245"/>
    <property type="match status" value="1"/>
</dbReference>
<feature type="transmembrane region" description="Helical" evidence="6">
    <location>
        <begin position="31"/>
        <end position="50"/>
    </location>
</feature>
<dbReference type="EMBL" id="RJUK01000001">
    <property type="protein sequence ID" value="ROQ21017.1"/>
    <property type="molecule type" value="Genomic_DNA"/>
</dbReference>
<keyword evidence="4 6" id="KW-1133">Transmembrane helix</keyword>
<dbReference type="InterPro" id="IPR002549">
    <property type="entry name" value="AI-2E-like"/>
</dbReference>
<evidence type="ECO:0000313" key="8">
    <source>
        <dbReference type="Proteomes" id="UP000273643"/>
    </source>
</evidence>
<dbReference type="Proteomes" id="UP000273643">
    <property type="component" value="Unassembled WGS sequence"/>
</dbReference>
<protein>
    <submittedName>
        <fullName evidence="7">Putative PurR-regulated permease PerM</fullName>
    </submittedName>
</protein>
<dbReference type="AlphaFoldDB" id="A0A3N1P183"/>
<feature type="transmembrane region" description="Helical" evidence="6">
    <location>
        <begin position="9"/>
        <end position="25"/>
    </location>
</feature>
<dbReference type="RefSeq" id="WP_123638072.1">
    <property type="nucleotide sequence ID" value="NZ_RJUK01000001.1"/>
</dbReference>
<gene>
    <name evidence="7" type="ORF">EDC38_1638</name>
</gene>
<keyword evidence="5 6" id="KW-0472">Membrane</keyword>
<feature type="transmembrane region" description="Helical" evidence="6">
    <location>
        <begin position="62"/>
        <end position="85"/>
    </location>
</feature>
<name>A0A3N1P183_9GAMM</name>
<keyword evidence="3 6" id="KW-0812">Transmembrane</keyword>
<evidence type="ECO:0000256" key="6">
    <source>
        <dbReference type="SAM" id="Phobius"/>
    </source>
</evidence>
<comment type="similarity">
    <text evidence="2">Belongs to the autoinducer-2 exporter (AI-2E) (TC 2.A.86) family.</text>
</comment>
<feature type="transmembrane region" description="Helical" evidence="6">
    <location>
        <begin position="209"/>
        <end position="230"/>
    </location>
</feature>
<evidence type="ECO:0000256" key="4">
    <source>
        <dbReference type="ARBA" id="ARBA00022989"/>
    </source>
</evidence>
<comment type="caution">
    <text evidence="7">The sequence shown here is derived from an EMBL/GenBank/DDBJ whole genome shotgun (WGS) entry which is preliminary data.</text>
</comment>
<feature type="transmembrane region" description="Helical" evidence="6">
    <location>
        <begin position="236"/>
        <end position="266"/>
    </location>
</feature>
<comment type="subcellular location">
    <subcellularLocation>
        <location evidence="1">Membrane</location>
        <topology evidence="1">Multi-pass membrane protein</topology>
    </subcellularLocation>
</comment>
<feature type="transmembrane region" description="Helical" evidence="6">
    <location>
        <begin position="273"/>
        <end position="295"/>
    </location>
</feature>
<proteinExistence type="inferred from homology"/>
<sequence>MNSKMETRAFIWLLLLVSVGFLWVLKPFFGPIFWACAVAIIFYPVQQRLLNKFNQRENIAALTTLLLCLVIVILPVIFIITSVVAEGVGIYQKLDEGDIDLEQYIDRVQESFPVIQSVLDRFNISIDELQSHATDAAMATGKFLAQHTLDIGQNAFRFVLNICLMVYLTFFMLRDGSRLLELLIKALPIGDERERLLFRKFAEVTRATVKGNIVVAAVQGGLGGIIFWLLDIPAPMLWGVVMAFASLIPAVGAAIIWAPVAIYLLATGDYTQGIILVAFGAGVIGLVDNILRPILVGRDTKLPDYVVLLSTLGGIALFGINGFVMGPLVAALFVAFWGIFVREFNSENTLTGADRDSLEHQS</sequence>
<feature type="transmembrane region" description="Helical" evidence="6">
    <location>
        <begin position="315"/>
        <end position="340"/>
    </location>
</feature>
<dbReference type="GO" id="GO:0016020">
    <property type="term" value="C:membrane"/>
    <property type="evidence" value="ECO:0007669"/>
    <property type="project" value="UniProtKB-SubCell"/>
</dbReference>
<accession>A0A3N1P183</accession>
<dbReference type="OrthoDB" id="106838at2"/>
<feature type="transmembrane region" description="Helical" evidence="6">
    <location>
        <begin position="155"/>
        <end position="173"/>
    </location>
</feature>
<evidence type="ECO:0000256" key="1">
    <source>
        <dbReference type="ARBA" id="ARBA00004141"/>
    </source>
</evidence>
<evidence type="ECO:0000256" key="2">
    <source>
        <dbReference type="ARBA" id="ARBA00009773"/>
    </source>
</evidence>
<dbReference type="Pfam" id="PF01594">
    <property type="entry name" value="AI-2E_transport"/>
    <property type="match status" value="1"/>
</dbReference>
<keyword evidence="8" id="KW-1185">Reference proteome</keyword>
<evidence type="ECO:0000256" key="5">
    <source>
        <dbReference type="ARBA" id="ARBA00023136"/>
    </source>
</evidence>
<evidence type="ECO:0000256" key="3">
    <source>
        <dbReference type="ARBA" id="ARBA00022692"/>
    </source>
</evidence>
<evidence type="ECO:0000313" key="7">
    <source>
        <dbReference type="EMBL" id="ROQ21017.1"/>
    </source>
</evidence>